<feature type="compositionally biased region" description="Pro residues" evidence="1">
    <location>
        <begin position="27"/>
        <end position="42"/>
    </location>
</feature>
<dbReference type="AlphaFoldDB" id="A0A4U6V285"/>
<name>A0A4U6V285_SETVI</name>
<proteinExistence type="predicted"/>
<dbReference type="EMBL" id="CM016555">
    <property type="protein sequence ID" value="TKW22125.1"/>
    <property type="molecule type" value="Genomic_DNA"/>
</dbReference>
<evidence type="ECO:0000313" key="3">
    <source>
        <dbReference type="Proteomes" id="UP000298652"/>
    </source>
</evidence>
<evidence type="ECO:0000313" key="2">
    <source>
        <dbReference type="EMBL" id="TKW22125.1"/>
    </source>
</evidence>
<feature type="compositionally biased region" description="Basic and acidic residues" evidence="1">
    <location>
        <begin position="58"/>
        <end position="69"/>
    </location>
</feature>
<accession>A0A4U6V285</accession>
<dbReference type="Proteomes" id="UP000298652">
    <property type="component" value="Chromosome 4"/>
</dbReference>
<protein>
    <submittedName>
        <fullName evidence="2">Uncharacterized protein</fullName>
    </submittedName>
</protein>
<evidence type="ECO:0000256" key="1">
    <source>
        <dbReference type="SAM" id="MobiDB-lite"/>
    </source>
</evidence>
<dbReference type="Gramene" id="TKW22125">
    <property type="protein sequence ID" value="TKW22125"/>
    <property type="gene ID" value="SEVIR_4G208301v2"/>
</dbReference>
<feature type="region of interest" description="Disordered" evidence="1">
    <location>
        <begin position="27"/>
        <end position="78"/>
    </location>
</feature>
<organism evidence="2 3">
    <name type="scientific">Setaria viridis</name>
    <name type="common">Green bristlegrass</name>
    <name type="synonym">Setaria italica subsp. viridis</name>
    <dbReference type="NCBI Taxonomy" id="4556"/>
    <lineage>
        <taxon>Eukaryota</taxon>
        <taxon>Viridiplantae</taxon>
        <taxon>Streptophyta</taxon>
        <taxon>Embryophyta</taxon>
        <taxon>Tracheophyta</taxon>
        <taxon>Spermatophyta</taxon>
        <taxon>Magnoliopsida</taxon>
        <taxon>Liliopsida</taxon>
        <taxon>Poales</taxon>
        <taxon>Poaceae</taxon>
        <taxon>PACMAD clade</taxon>
        <taxon>Panicoideae</taxon>
        <taxon>Panicodae</taxon>
        <taxon>Paniceae</taxon>
        <taxon>Cenchrinae</taxon>
        <taxon>Setaria</taxon>
    </lineage>
</organism>
<reference evidence="2" key="1">
    <citation type="submission" date="2019-03" db="EMBL/GenBank/DDBJ databases">
        <title>WGS assembly of Setaria viridis.</title>
        <authorList>
            <person name="Huang P."/>
            <person name="Jenkins J."/>
            <person name="Grimwood J."/>
            <person name="Barry K."/>
            <person name="Healey A."/>
            <person name="Mamidi S."/>
            <person name="Sreedasyam A."/>
            <person name="Shu S."/>
            <person name="Feldman M."/>
            <person name="Wu J."/>
            <person name="Yu Y."/>
            <person name="Chen C."/>
            <person name="Johnson J."/>
            <person name="Rokhsar D."/>
            <person name="Baxter I."/>
            <person name="Schmutz J."/>
            <person name="Brutnell T."/>
            <person name="Kellogg E."/>
        </authorList>
    </citation>
    <scope>NUCLEOTIDE SEQUENCE [LARGE SCALE GENOMIC DNA]</scope>
</reference>
<sequence>MWWTKACWGHPCPSFITLPPTRLPLPASLPPPLTRPPPPASGPAPTVGLPLAAQCAPIRREREVPERRRAPAAPEHSYRGIPAGRSWLCAPAHAPPRTNGFPAGRGRSSPSASARRGREASCPRRVRAKGEGGRAGSSPRAGAVGGGIGRQCGDCLAFCKGDWREDGVYAPFCLTCFNFVQTTGRTISRLHQQKLLALL</sequence>
<feature type="compositionally biased region" description="Basic and acidic residues" evidence="1">
    <location>
        <begin position="116"/>
        <end position="132"/>
    </location>
</feature>
<feature type="region of interest" description="Disordered" evidence="1">
    <location>
        <begin position="94"/>
        <end position="143"/>
    </location>
</feature>
<feature type="compositionally biased region" description="Low complexity" evidence="1">
    <location>
        <begin position="102"/>
        <end position="114"/>
    </location>
</feature>
<keyword evidence="3" id="KW-1185">Reference proteome</keyword>
<gene>
    <name evidence="2" type="ORF">SEVIR_4G208301v2</name>
</gene>